<gene>
    <name evidence="3" type="ORF">SAMN05444354_10848</name>
</gene>
<comment type="similarity">
    <text evidence="1 2">Belongs to the UPF0178 family.</text>
</comment>
<dbReference type="Proteomes" id="UP000182719">
    <property type="component" value="Unassembled WGS sequence"/>
</dbReference>
<keyword evidence="4" id="KW-1185">Reference proteome</keyword>
<reference evidence="4" key="1">
    <citation type="submission" date="2016-10" db="EMBL/GenBank/DDBJ databases">
        <authorList>
            <person name="Varghese N."/>
            <person name="Submissions S."/>
        </authorList>
    </citation>
    <scope>NUCLEOTIDE SEQUENCE [LARGE SCALE GENOMIC DNA]</scope>
    <source>
        <strain evidence="4">DSM 17044</strain>
    </source>
</reference>
<sequence>MGQPNATGLAHPDGIREDARTMKIWVDADACPGPVRDIIVRAAQRLQVPTVFVANKRLNLPRSEFVSSVQVGAGLDVADGHIAAAAQPGDLAITQDIPLAALLVPKGVVAIDPRGELFSEENIAERLSVRNFMQELRESGVMTGGPGGFSAQDRQQFAAALDRELTRLRKKP</sequence>
<evidence type="ECO:0000313" key="4">
    <source>
        <dbReference type="Proteomes" id="UP000182719"/>
    </source>
</evidence>
<dbReference type="Pfam" id="PF02639">
    <property type="entry name" value="DUF188"/>
    <property type="match status" value="1"/>
</dbReference>
<name>A0A1H7SMI7_STIAU</name>
<proteinExistence type="inferred from homology"/>
<dbReference type="EMBL" id="FOAP01000008">
    <property type="protein sequence ID" value="SEL73705.1"/>
    <property type="molecule type" value="Genomic_DNA"/>
</dbReference>
<dbReference type="PANTHER" id="PTHR35146:SF1">
    <property type="entry name" value="UPF0178 PROTEIN YAII"/>
    <property type="match status" value="1"/>
</dbReference>
<dbReference type="PANTHER" id="PTHR35146">
    <property type="entry name" value="UPF0178 PROTEIN YAII"/>
    <property type="match status" value="1"/>
</dbReference>
<evidence type="ECO:0000256" key="1">
    <source>
        <dbReference type="ARBA" id="ARBA00008522"/>
    </source>
</evidence>
<dbReference type="HAMAP" id="MF_00489">
    <property type="entry name" value="UPF0178"/>
    <property type="match status" value="1"/>
</dbReference>
<protein>
    <recommendedName>
        <fullName evidence="2">UPF0178 protein SAMN05444354_10848</fullName>
    </recommendedName>
</protein>
<dbReference type="InterPro" id="IPR003791">
    <property type="entry name" value="UPF0178"/>
</dbReference>
<dbReference type="CDD" id="cd18720">
    <property type="entry name" value="PIN_YqxD-like"/>
    <property type="match status" value="1"/>
</dbReference>
<organism evidence="3 4">
    <name type="scientific">Stigmatella aurantiaca</name>
    <dbReference type="NCBI Taxonomy" id="41"/>
    <lineage>
        <taxon>Bacteria</taxon>
        <taxon>Pseudomonadati</taxon>
        <taxon>Myxococcota</taxon>
        <taxon>Myxococcia</taxon>
        <taxon>Myxococcales</taxon>
        <taxon>Cystobacterineae</taxon>
        <taxon>Archangiaceae</taxon>
        <taxon>Stigmatella</taxon>
    </lineage>
</organism>
<accession>A0A1H7SMI7</accession>
<dbReference type="AlphaFoldDB" id="A0A1H7SMI7"/>
<dbReference type="NCBIfam" id="NF001095">
    <property type="entry name" value="PRK00124.1"/>
    <property type="match status" value="1"/>
</dbReference>
<evidence type="ECO:0000256" key="2">
    <source>
        <dbReference type="HAMAP-Rule" id="MF_00489"/>
    </source>
</evidence>
<evidence type="ECO:0000313" key="3">
    <source>
        <dbReference type="EMBL" id="SEL73705.1"/>
    </source>
</evidence>